<sequence length="53" mass="6186">MWTVGLAYPYERYKSDCPSWDAVERAGEYAIANSLGVWGDRNAVKPWDYRRSK</sequence>
<gene>
    <name evidence="1" type="ORF">M595_1442</name>
</gene>
<dbReference type="Proteomes" id="UP000017127">
    <property type="component" value="Unassembled WGS sequence"/>
</dbReference>
<dbReference type="AlphaFoldDB" id="U7QL61"/>
<dbReference type="InterPro" id="IPR035437">
    <property type="entry name" value="SNase_OB-fold_sf"/>
</dbReference>
<name>U7QL61_9CYAN</name>
<evidence type="ECO:0000313" key="2">
    <source>
        <dbReference type="Proteomes" id="UP000017127"/>
    </source>
</evidence>
<proteinExistence type="predicted"/>
<reference evidence="1 2" key="1">
    <citation type="journal article" date="2013" name="Front. Microbiol.">
        <title>Comparative genomic analyses of the cyanobacterium, Lyngbya aestuarii BL J, a powerful hydrogen producer.</title>
        <authorList>
            <person name="Kothari A."/>
            <person name="Vaughn M."/>
            <person name="Garcia-Pichel F."/>
        </authorList>
    </citation>
    <scope>NUCLEOTIDE SEQUENCE [LARGE SCALE GENOMIC DNA]</scope>
    <source>
        <strain evidence="1 2">BL J</strain>
    </source>
</reference>
<keyword evidence="2" id="KW-1185">Reference proteome</keyword>
<accession>U7QL61</accession>
<dbReference type="SUPFAM" id="SSF50199">
    <property type="entry name" value="Staphylococcal nuclease"/>
    <property type="match status" value="1"/>
</dbReference>
<evidence type="ECO:0000313" key="1">
    <source>
        <dbReference type="EMBL" id="ERT08613.1"/>
    </source>
</evidence>
<comment type="caution">
    <text evidence="1">The sequence shown here is derived from an EMBL/GenBank/DDBJ whole genome shotgun (WGS) entry which is preliminary data.</text>
</comment>
<organism evidence="1 2">
    <name type="scientific">Lyngbya aestuarii BL J</name>
    <dbReference type="NCBI Taxonomy" id="1348334"/>
    <lineage>
        <taxon>Bacteria</taxon>
        <taxon>Bacillati</taxon>
        <taxon>Cyanobacteriota</taxon>
        <taxon>Cyanophyceae</taxon>
        <taxon>Oscillatoriophycideae</taxon>
        <taxon>Oscillatoriales</taxon>
        <taxon>Microcoleaceae</taxon>
        <taxon>Lyngbya</taxon>
    </lineage>
</organism>
<evidence type="ECO:0008006" key="3">
    <source>
        <dbReference type="Google" id="ProtNLM"/>
    </source>
</evidence>
<dbReference type="EMBL" id="AUZM01000009">
    <property type="protein sequence ID" value="ERT08613.1"/>
    <property type="molecule type" value="Genomic_DNA"/>
</dbReference>
<protein>
    <recommendedName>
        <fullName evidence="3">TNase-like domain-containing protein</fullName>
    </recommendedName>
</protein>